<feature type="domain" description="Fibronectin type-III" evidence="1">
    <location>
        <begin position="7"/>
        <end position="110"/>
    </location>
</feature>
<dbReference type="Pfam" id="PF00041">
    <property type="entry name" value="fn3"/>
    <property type="match status" value="1"/>
</dbReference>
<dbReference type="Gene3D" id="2.60.40.10">
    <property type="entry name" value="Immunoglobulins"/>
    <property type="match status" value="3"/>
</dbReference>
<gene>
    <name evidence="3" type="ORF">UFOPK2786_01036</name>
</gene>
<proteinExistence type="predicted"/>
<dbReference type="GO" id="GO:0005509">
    <property type="term" value="F:calcium ion binding"/>
    <property type="evidence" value="ECO:0007669"/>
    <property type="project" value="InterPro"/>
</dbReference>
<evidence type="ECO:0000313" key="3">
    <source>
        <dbReference type="EMBL" id="CAB4745923.1"/>
    </source>
</evidence>
<dbReference type="PROSITE" id="PS50853">
    <property type="entry name" value="FN3"/>
    <property type="match status" value="1"/>
</dbReference>
<dbReference type="InterPro" id="IPR013783">
    <property type="entry name" value="Ig-like_fold"/>
</dbReference>
<organism evidence="3">
    <name type="scientific">freshwater metagenome</name>
    <dbReference type="NCBI Taxonomy" id="449393"/>
    <lineage>
        <taxon>unclassified sequences</taxon>
        <taxon>metagenomes</taxon>
        <taxon>ecological metagenomes</taxon>
    </lineage>
</organism>
<accession>A0A6J6TGN9</accession>
<evidence type="ECO:0000259" key="2">
    <source>
        <dbReference type="PROSITE" id="PS51123"/>
    </source>
</evidence>
<dbReference type="SUPFAM" id="SSF49265">
    <property type="entry name" value="Fibronectin type III"/>
    <property type="match status" value="1"/>
</dbReference>
<dbReference type="EMBL" id="CAEZYW010000156">
    <property type="protein sequence ID" value="CAB4745923.1"/>
    <property type="molecule type" value="Genomic_DNA"/>
</dbReference>
<dbReference type="Pfam" id="PF05345">
    <property type="entry name" value="He_PIG"/>
    <property type="match status" value="2"/>
</dbReference>
<dbReference type="InterPro" id="IPR003961">
    <property type="entry name" value="FN3_dom"/>
</dbReference>
<dbReference type="InterPro" id="IPR015919">
    <property type="entry name" value="Cadherin-like_sf"/>
</dbReference>
<dbReference type="InterPro" id="IPR006665">
    <property type="entry name" value="OmpA-like"/>
</dbReference>
<reference evidence="3" key="1">
    <citation type="submission" date="2020-05" db="EMBL/GenBank/DDBJ databases">
        <authorList>
            <person name="Chiriac C."/>
            <person name="Salcher M."/>
            <person name="Ghai R."/>
            <person name="Kavagutti S V."/>
        </authorList>
    </citation>
    <scope>NUCLEOTIDE SEQUENCE</scope>
</reference>
<evidence type="ECO:0000259" key="1">
    <source>
        <dbReference type="PROSITE" id="PS50853"/>
    </source>
</evidence>
<dbReference type="SUPFAM" id="SSF49313">
    <property type="entry name" value="Cadherin-like"/>
    <property type="match status" value="2"/>
</dbReference>
<dbReference type="SMART" id="SM00060">
    <property type="entry name" value="FN3"/>
    <property type="match status" value="1"/>
</dbReference>
<dbReference type="CDD" id="cd00063">
    <property type="entry name" value="FN3"/>
    <property type="match status" value="1"/>
</dbReference>
<dbReference type="PROSITE" id="PS51123">
    <property type="entry name" value="OMPA_2"/>
    <property type="match status" value="1"/>
</dbReference>
<feature type="domain" description="OmpA-like" evidence="2">
    <location>
        <begin position="858"/>
        <end position="966"/>
    </location>
</feature>
<dbReference type="GO" id="GO:0016020">
    <property type="term" value="C:membrane"/>
    <property type="evidence" value="ECO:0007669"/>
    <property type="project" value="InterPro"/>
</dbReference>
<dbReference type="InterPro" id="IPR036737">
    <property type="entry name" value="OmpA-like_sf"/>
</dbReference>
<protein>
    <submittedName>
        <fullName evidence="3">Unannotated protein</fullName>
    </submittedName>
</protein>
<sequence length="967" mass="96570">MPAVAAVAGAPTDAAGSPGDAQVFVSWVAPVSTGGSAITGYRVQVSTSAGSGFADAAGGCRPAAVTVSTLVRCDATGLSNGTPYYFKVAAVNADGTGSYSTASAAVTPAVATNRVVTLNSGGGTSASDGLKFDYGAGQYQVTRYNSATTPPASAGQLYGDTETATAPWPNVMLFNGIWLRVGSVIVGPCIPSRRIAVTGASGNGTTVTYTTASDHGLSVGGGVLVSGTDPAAYETPSTAPANGALVTAVPSPTSFSIASTATGTYNFGGAATTGTMSPASCAVGPTASLPITAMSAWTSVVSSGGSSNSVAGGSGTAKSTLTYVDPATSLTYTLVLRFDYTAGDPFVTQTATLTVPTGSASEVKLYQAMDTYLGGSDRGAGFRTLDSSSNVILVGVRSTSGTTEGLRWRSGDQWTGYVSSLYTCPFRSNGCSSATPSDGTGSIAAGGDFWTGATAIDASPTVDNGIGVMWNTTDSPGTTTYSWDVLFAVAPVISTASLPATDTCATYSQTRAATSGSGTYIDWQIATGSLPTGMTLNSATGVISGTSSAIATSPFSVTVTDSNYFTSEPQALSIAVSQGMPVVSTASLAGGVVGTAYSQTLAATCGTGIYSSWALTSGSLPAGLTLNTATGVISGTPTTAQVAPITVEVTDSGGNVATRALSITVTAPVPSAPSGSTPATAPASTPASVVPCTLTTQAPITNPVNGNIPVGGVSAGATVMLNGCAAVPTTLTPDGRSLTVSTSGFMMRLEGRGDVNDPLGLAGNSILQLVSGPAGTSEIQSRALVSGTGALPGTTVKVYLLTDIYLGELPVDAAGTFNGSVDIPPGLAPGTYTLQANALGTSRQTRSLSIGVLVKSSKSVRIPSGRATVRFAKDSAKLTVRAKRELRALAHRIGPTKAHSVVLGYVQRDGTRSDNKELSTARARKAATFLRSIGMRGVVVARGRGVDAEKPGPRGRRVDVSIVGLPR</sequence>
<dbReference type="Gene3D" id="3.30.1330.60">
    <property type="entry name" value="OmpA-like domain"/>
    <property type="match status" value="1"/>
</dbReference>
<name>A0A6J6TGN9_9ZZZZ</name>
<dbReference type="InterPro" id="IPR036116">
    <property type="entry name" value="FN3_sf"/>
</dbReference>
<dbReference type="AlphaFoldDB" id="A0A6J6TGN9"/>
<dbReference type="SUPFAM" id="SSF103088">
    <property type="entry name" value="OmpA-like"/>
    <property type="match status" value="1"/>
</dbReference>